<name>A0A4V1BZR8_9BURK</name>
<dbReference type="CDD" id="cd08422">
    <property type="entry name" value="PBP2_CrgA_like"/>
    <property type="match status" value="1"/>
</dbReference>
<dbReference type="SUPFAM" id="SSF53850">
    <property type="entry name" value="Periplasmic binding protein-like II"/>
    <property type="match status" value="1"/>
</dbReference>
<protein>
    <submittedName>
        <fullName evidence="6">LysR family transcriptional regulator</fullName>
    </submittedName>
</protein>
<dbReference type="EMBL" id="CP038639">
    <property type="protein sequence ID" value="QBY56272.1"/>
    <property type="molecule type" value="Genomic_DNA"/>
</dbReference>
<dbReference type="PANTHER" id="PTHR30537:SF5">
    <property type="entry name" value="HTH-TYPE TRANSCRIPTIONAL ACTIVATOR TTDR-RELATED"/>
    <property type="match status" value="1"/>
</dbReference>
<dbReference type="GO" id="GO:0006351">
    <property type="term" value="P:DNA-templated transcription"/>
    <property type="evidence" value="ECO:0007669"/>
    <property type="project" value="TreeGrafter"/>
</dbReference>
<dbReference type="AlphaFoldDB" id="A0A4V1BZR8"/>
<dbReference type="GO" id="GO:0003700">
    <property type="term" value="F:DNA-binding transcription factor activity"/>
    <property type="evidence" value="ECO:0007669"/>
    <property type="project" value="InterPro"/>
</dbReference>
<dbReference type="Gene3D" id="1.10.10.10">
    <property type="entry name" value="Winged helix-like DNA-binding domain superfamily/Winged helix DNA-binding domain"/>
    <property type="match status" value="1"/>
</dbReference>
<dbReference type="RefSeq" id="WP_135707434.1">
    <property type="nucleotide sequence ID" value="NZ_CP038639.1"/>
</dbReference>
<evidence type="ECO:0000313" key="7">
    <source>
        <dbReference type="Proteomes" id="UP000295294"/>
    </source>
</evidence>
<keyword evidence="4" id="KW-0804">Transcription</keyword>
<keyword evidence="3" id="KW-0238">DNA-binding</keyword>
<dbReference type="InterPro" id="IPR000847">
    <property type="entry name" value="LysR_HTH_N"/>
</dbReference>
<dbReference type="Pfam" id="PF00126">
    <property type="entry name" value="HTH_1"/>
    <property type="match status" value="1"/>
</dbReference>
<evidence type="ECO:0000256" key="1">
    <source>
        <dbReference type="ARBA" id="ARBA00009437"/>
    </source>
</evidence>
<keyword evidence="6" id="KW-0614">Plasmid</keyword>
<evidence type="ECO:0000313" key="6">
    <source>
        <dbReference type="EMBL" id="QBY56272.1"/>
    </source>
</evidence>
<evidence type="ECO:0000256" key="4">
    <source>
        <dbReference type="ARBA" id="ARBA00023163"/>
    </source>
</evidence>
<evidence type="ECO:0000256" key="3">
    <source>
        <dbReference type="ARBA" id="ARBA00023125"/>
    </source>
</evidence>
<evidence type="ECO:0000256" key="2">
    <source>
        <dbReference type="ARBA" id="ARBA00023015"/>
    </source>
</evidence>
<accession>A0A4V1BZR8</accession>
<dbReference type="InterPro" id="IPR036388">
    <property type="entry name" value="WH-like_DNA-bd_sf"/>
</dbReference>
<geneLocation type="plasmid" evidence="6">
    <name>unnamed4</name>
</geneLocation>
<dbReference type="SUPFAM" id="SSF46785">
    <property type="entry name" value="Winged helix' DNA-binding domain"/>
    <property type="match status" value="1"/>
</dbReference>
<feature type="domain" description="HTH lysR-type" evidence="5">
    <location>
        <begin position="1"/>
        <end position="60"/>
    </location>
</feature>
<organism evidence="6 7">
    <name type="scientific">Cupriavidus oxalaticus</name>
    <dbReference type="NCBI Taxonomy" id="96344"/>
    <lineage>
        <taxon>Bacteria</taxon>
        <taxon>Pseudomonadati</taxon>
        <taxon>Pseudomonadota</taxon>
        <taxon>Betaproteobacteria</taxon>
        <taxon>Burkholderiales</taxon>
        <taxon>Burkholderiaceae</taxon>
        <taxon>Cupriavidus</taxon>
    </lineage>
</organism>
<gene>
    <name evidence="6" type="ORF">E0W60_35120</name>
</gene>
<sequence>MLNRLEMLRIFIAATEAGSFKRAAVRLGISPQAVTRAIQELESIQGELLFHRNTRQVRITAFGEQLAERARDSLLLFDALFSAHRGTEEAEFAGVVRVTAPVALGRIRVLPALTELALLHRGLRIELHLSDVPADLVDERIDIGVRFGAVRDSRIVARKVATHRFHIVGAPALIQRLGAPSQIRDLEALPTTVMQDVTTGRPWPWWFADGQQYTPAAPVFTSNDSEAERDAVLGGLAFGQLAASLADEHIASGKLVPVLKQFEPDPWDIFVYRPRPGAVPLRVRLVFDSLVKTLSHA</sequence>
<dbReference type="OrthoDB" id="8523827at2"/>
<comment type="similarity">
    <text evidence="1">Belongs to the LysR transcriptional regulatory family.</text>
</comment>
<dbReference type="KEGG" id="cox:E0W60_35120"/>
<dbReference type="Pfam" id="PF03466">
    <property type="entry name" value="LysR_substrate"/>
    <property type="match status" value="1"/>
</dbReference>
<dbReference type="GO" id="GO:0043565">
    <property type="term" value="F:sequence-specific DNA binding"/>
    <property type="evidence" value="ECO:0007669"/>
    <property type="project" value="TreeGrafter"/>
</dbReference>
<evidence type="ECO:0000259" key="5">
    <source>
        <dbReference type="PROSITE" id="PS50931"/>
    </source>
</evidence>
<dbReference type="PROSITE" id="PS50931">
    <property type="entry name" value="HTH_LYSR"/>
    <property type="match status" value="1"/>
</dbReference>
<dbReference type="Gene3D" id="3.40.190.290">
    <property type="match status" value="1"/>
</dbReference>
<dbReference type="InterPro" id="IPR058163">
    <property type="entry name" value="LysR-type_TF_proteobact-type"/>
</dbReference>
<keyword evidence="2" id="KW-0805">Transcription regulation</keyword>
<reference evidence="6 7" key="1">
    <citation type="submission" date="2019-03" db="EMBL/GenBank/DDBJ databases">
        <title>Efficiently degradation of phenoxyalkanoic acid herbicides by Cupriavidus oxalaticus strain X32.</title>
        <authorList>
            <person name="Sheng X."/>
        </authorList>
    </citation>
    <scope>NUCLEOTIDE SEQUENCE [LARGE SCALE GENOMIC DNA]</scope>
    <source>
        <strain evidence="6 7">X32</strain>
        <plasmid evidence="6 7">unnamed4</plasmid>
    </source>
</reference>
<dbReference type="PANTHER" id="PTHR30537">
    <property type="entry name" value="HTH-TYPE TRANSCRIPTIONAL REGULATOR"/>
    <property type="match status" value="1"/>
</dbReference>
<dbReference type="InterPro" id="IPR005119">
    <property type="entry name" value="LysR_subst-bd"/>
</dbReference>
<proteinExistence type="inferred from homology"/>
<dbReference type="InterPro" id="IPR036390">
    <property type="entry name" value="WH_DNA-bd_sf"/>
</dbReference>
<dbReference type="Proteomes" id="UP000295294">
    <property type="component" value="Plasmid unnamed4"/>
</dbReference>